<feature type="region of interest" description="Disordered" evidence="1">
    <location>
        <begin position="1"/>
        <end position="43"/>
    </location>
</feature>
<comment type="caution">
    <text evidence="2">The sequence shown here is derived from an EMBL/GenBank/DDBJ whole genome shotgun (WGS) entry which is preliminary data.</text>
</comment>
<reference evidence="3" key="1">
    <citation type="submission" date="2016-05" db="EMBL/GenBank/DDBJ databases">
        <authorList>
            <person name="Behera P."/>
            <person name="Vaishampayan P."/>
            <person name="Singh N."/>
            <person name="Raina V."/>
            <person name="Suar M."/>
            <person name="Pattnaik A."/>
            <person name="Rastogi G."/>
        </authorList>
    </citation>
    <scope>NUCLEOTIDE SEQUENCE [LARGE SCALE GENOMIC DNA]</scope>
    <source>
        <strain evidence="3">MP23</strain>
    </source>
</reference>
<organism evidence="2 3">
    <name type="scientific">Mangrovibacter phragmitis</name>
    <dbReference type="NCBI Taxonomy" id="1691903"/>
    <lineage>
        <taxon>Bacteria</taxon>
        <taxon>Pseudomonadati</taxon>
        <taxon>Pseudomonadota</taxon>
        <taxon>Gammaproteobacteria</taxon>
        <taxon>Enterobacterales</taxon>
        <taxon>Enterobacteriaceae</taxon>
        <taxon>Mangrovibacter</taxon>
    </lineage>
</organism>
<gene>
    <name evidence="2" type="ORF">A9B99_04225</name>
</gene>
<name>A0A1B7L9J6_9ENTR</name>
<evidence type="ECO:0000313" key="3">
    <source>
        <dbReference type="Proteomes" id="UP000078225"/>
    </source>
</evidence>
<dbReference type="OrthoDB" id="6316384at2"/>
<dbReference type="STRING" id="1691903.A9B99_04225"/>
<feature type="compositionally biased region" description="Basic and acidic residues" evidence="1">
    <location>
        <begin position="409"/>
        <end position="429"/>
    </location>
</feature>
<feature type="region of interest" description="Disordered" evidence="1">
    <location>
        <begin position="385"/>
        <end position="437"/>
    </location>
</feature>
<feature type="compositionally biased region" description="Basic and acidic residues" evidence="1">
    <location>
        <begin position="34"/>
        <end position="43"/>
    </location>
</feature>
<dbReference type="Proteomes" id="UP000078225">
    <property type="component" value="Unassembled WGS sequence"/>
</dbReference>
<dbReference type="RefSeq" id="WP_064594908.1">
    <property type="nucleotide sequence ID" value="NZ_LYRP01000001.1"/>
</dbReference>
<dbReference type="EMBL" id="LYRP01000001">
    <property type="protein sequence ID" value="OAT78910.1"/>
    <property type="molecule type" value="Genomic_DNA"/>
</dbReference>
<sequence length="437" mass="49932">MYKKSDKPKENRSRAVFDSIPPVKKSNNSSFHLADNRPEAIKQRKIQEQVVNKHTVSDSTANVSPVQRVQKDATVTWGVTHIVAYTDKSLFGGENALANELKSNNGGQLKKGDRLIIDTAPVVISRRGSNQENKDKRQSDEKGDKVYEWVRVLKIIPQAGKETSLEDNAERYYVRKETIQLDKNEEQQDTTTNDIELKNISDWDKEEIPRKLGEIAKKWGGKGLRERSRSIGVIKINKEDREGGRKKASGRYWEQEDDGWDVALDMAYENHKRFEPSMRQWRIKAVMKGTEDLVGVLIVEERENEPLYLRWMIGNPEIRGGGSALLAAVKKLLQQKDTPNEIEVTSAFSAKTSYTKSGFKVKDEQVEVKEGEEFELVLTKEDAGKKPIHESYDSFEPKPYTGPEPESYSEERDLKKELDEEENISKTVDDLLNQESD</sequence>
<dbReference type="AlphaFoldDB" id="A0A1B7L9J6"/>
<accession>A0A1B7L9J6</accession>
<evidence type="ECO:0000256" key="1">
    <source>
        <dbReference type="SAM" id="MobiDB-lite"/>
    </source>
</evidence>
<feature type="compositionally biased region" description="Basic and acidic residues" evidence="1">
    <location>
        <begin position="1"/>
        <end position="15"/>
    </location>
</feature>
<protein>
    <submittedName>
        <fullName evidence="2">Uncharacterized protein</fullName>
    </submittedName>
</protein>
<evidence type="ECO:0000313" key="2">
    <source>
        <dbReference type="EMBL" id="OAT78910.1"/>
    </source>
</evidence>
<keyword evidence="3" id="KW-1185">Reference proteome</keyword>
<proteinExistence type="predicted"/>
<feature type="compositionally biased region" description="Basic and acidic residues" evidence="1">
    <location>
        <begin position="385"/>
        <end position="396"/>
    </location>
</feature>